<dbReference type="GO" id="GO:0008649">
    <property type="term" value="F:rRNA methyltransferase activity"/>
    <property type="evidence" value="ECO:0007669"/>
    <property type="project" value="TreeGrafter"/>
</dbReference>
<name>A0A1N7E2S5_9EURY</name>
<dbReference type="PROSITE" id="PS00566">
    <property type="entry name" value="FIBRILLARIN"/>
    <property type="match status" value="1"/>
</dbReference>
<evidence type="ECO:0000313" key="8">
    <source>
        <dbReference type="EMBL" id="SIR82399.1"/>
    </source>
</evidence>
<evidence type="ECO:0000256" key="3">
    <source>
        <dbReference type="ARBA" id="ARBA00022603"/>
    </source>
</evidence>
<dbReference type="InterPro" id="IPR029063">
    <property type="entry name" value="SAM-dependent_MTases_sf"/>
</dbReference>
<comment type="function">
    <text evidence="7">Involved in pre-rRNA and tRNA processing. Utilizes the methyl donor S-adenosyl-L-methionine to catalyze the site-specific 2'-hydroxyl methylation of ribose moieties in rRNA and tRNA. Site specificity is provided by a guide RNA that base pairs with the substrate. Methylation occurs at a characteristic distance from the sequence involved in base pairing with the guide RNA.</text>
</comment>
<keyword evidence="9" id="KW-1185">Reference proteome</keyword>
<sequence>MRAQGETAVMTMSNDLPDGVERRQFDGTDRLATRGEPVYGEPTAEEWRAWDPNRSKLGAMLDLEMDTGLEGGETVLYLGAASGTTVSHVADFAGPTYAVEFAPRPARDLLEAAESRPRLFPLLKDARKPETYAHVVESDLDVIVQDVATRGQARVALENARFLDADGRLLLAVKARSEDVTRDPAAVFEDVQTDLETGYEILETQRLEAYHTAHLGIVARPR</sequence>
<dbReference type="EC" id="2.1.1.-" evidence="7"/>
<dbReference type="GO" id="GO:0003723">
    <property type="term" value="F:RNA binding"/>
    <property type="evidence" value="ECO:0007669"/>
    <property type="project" value="UniProtKB-UniRule"/>
</dbReference>
<evidence type="ECO:0000313" key="9">
    <source>
        <dbReference type="Proteomes" id="UP000185936"/>
    </source>
</evidence>
<dbReference type="GO" id="GO:1990259">
    <property type="term" value="F:histone H2AQ104 methyltransferase activity"/>
    <property type="evidence" value="ECO:0007669"/>
    <property type="project" value="TreeGrafter"/>
</dbReference>
<dbReference type="HAMAP" id="MF_00351">
    <property type="entry name" value="RNA_methyltransf_FlpA"/>
    <property type="match status" value="1"/>
</dbReference>
<dbReference type="Pfam" id="PF01269">
    <property type="entry name" value="Fibrillarin"/>
    <property type="match status" value="1"/>
</dbReference>
<dbReference type="Proteomes" id="UP000185936">
    <property type="component" value="Unassembled WGS sequence"/>
</dbReference>
<dbReference type="PANTHER" id="PTHR10335">
    <property type="entry name" value="RRNA 2-O-METHYLTRANSFERASE FIBRILLARIN"/>
    <property type="match status" value="1"/>
</dbReference>
<dbReference type="PANTHER" id="PTHR10335:SF17">
    <property type="entry name" value="FIBRILLARIN"/>
    <property type="match status" value="1"/>
</dbReference>
<organism evidence="8 9">
    <name type="scientific">Natronorubrum thiooxidans</name>
    <dbReference type="NCBI Taxonomy" id="308853"/>
    <lineage>
        <taxon>Archaea</taxon>
        <taxon>Methanobacteriati</taxon>
        <taxon>Methanobacteriota</taxon>
        <taxon>Stenosarchaea group</taxon>
        <taxon>Halobacteria</taxon>
        <taxon>Halobacteriales</taxon>
        <taxon>Natrialbaceae</taxon>
        <taxon>Natronorubrum</taxon>
    </lineage>
</organism>
<dbReference type="SUPFAM" id="SSF53335">
    <property type="entry name" value="S-adenosyl-L-methionine-dependent methyltransferases"/>
    <property type="match status" value="1"/>
</dbReference>
<keyword evidence="3 7" id="KW-0489">Methyltransferase</keyword>
<evidence type="ECO:0000256" key="7">
    <source>
        <dbReference type="HAMAP-Rule" id="MF_00351"/>
    </source>
</evidence>
<evidence type="ECO:0000256" key="4">
    <source>
        <dbReference type="ARBA" id="ARBA00022679"/>
    </source>
</evidence>
<comment type="subunit">
    <text evidence="7">Interacts with nop5. Component of box C/D small ribonucleoprotein (sRNP) particles that contain rpl7ae, FlpA and nop5, plus a guide RNA.</text>
</comment>
<feature type="binding site" evidence="7">
    <location>
        <begin position="100"/>
        <end position="101"/>
    </location>
    <ligand>
        <name>S-adenosyl-L-methionine</name>
        <dbReference type="ChEBI" id="CHEBI:59789"/>
    </ligand>
</feature>
<dbReference type="STRING" id="308853.SAMN05421752_103159"/>
<proteinExistence type="inferred from homology"/>
<dbReference type="GO" id="GO:0008033">
    <property type="term" value="P:tRNA processing"/>
    <property type="evidence" value="ECO:0007669"/>
    <property type="project" value="UniProtKB-UniRule"/>
</dbReference>
<keyword evidence="5 7" id="KW-0819">tRNA processing</keyword>
<dbReference type="Gene3D" id="3.40.50.150">
    <property type="entry name" value="Vaccinia Virus protein VP39"/>
    <property type="match status" value="1"/>
</dbReference>
<keyword evidence="2 7" id="KW-0698">rRNA processing</keyword>
<gene>
    <name evidence="7" type="primary">flpA</name>
    <name evidence="8" type="ORF">SAMN05421752_103159</name>
</gene>
<dbReference type="AlphaFoldDB" id="A0A1N7E2S5"/>
<keyword evidence="6 7" id="KW-0694">RNA-binding</keyword>
<evidence type="ECO:0000256" key="2">
    <source>
        <dbReference type="ARBA" id="ARBA00022552"/>
    </source>
</evidence>
<feature type="binding site" evidence="7">
    <location>
        <begin position="125"/>
        <end position="126"/>
    </location>
    <ligand>
        <name>S-adenosyl-L-methionine</name>
        <dbReference type="ChEBI" id="CHEBI:59789"/>
    </ligand>
</feature>
<evidence type="ECO:0000256" key="6">
    <source>
        <dbReference type="ARBA" id="ARBA00022884"/>
    </source>
</evidence>
<dbReference type="InterPro" id="IPR000692">
    <property type="entry name" value="Fibrillarin"/>
</dbReference>
<dbReference type="InterPro" id="IPR020813">
    <property type="entry name" value="Fibrillarin_CS"/>
</dbReference>
<accession>A0A1N7E2S5</accession>
<keyword evidence="4 7" id="KW-0808">Transferase</keyword>
<evidence type="ECO:0000256" key="5">
    <source>
        <dbReference type="ARBA" id="ARBA00022694"/>
    </source>
</evidence>
<feature type="binding site" evidence="7">
    <location>
        <begin position="84"/>
        <end position="85"/>
    </location>
    <ligand>
        <name>S-adenosyl-L-methionine</name>
        <dbReference type="ChEBI" id="CHEBI:59789"/>
    </ligand>
</feature>
<dbReference type="GO" id="GO:0000494">
    <property type="term" value="P:box C/D sno(s)RNA 3'-end processing"/>
    <property type="evidence" value="ECO:0007669"/>
    <property type="project" value="TreeGrafter"/>
</dbReference>
<dbReference type="PIRSF" id="PIRSF006540">
    <property type="entry name" value="Nop17p"/>
    <property type="match status" value="1"/>
</dbReference>
<comment type="similarity">
    <text evidence="1 7">Belongs to the methyltransferase superfamily. Fibrillarin family.</text>
</comment>
<evidence type="ECO:0000256" key="1">
    <source>
        <dbReference type="ARBA" id="ARBA00010632"/>
    </source>
</evidence>
<dbReference type="SMART" id="SM01206">
    <property type="entry name" value="Fibrillarin"/>
    <property type="match status" value="1"/>
</dbReference>
<protein>
    <recommendedName>
        <fullName evidence="7">Fibrillarin-like rRNA/tRNA 2'-O-methyltransferase</fullName>
        <ecNumber evidence="7">2.1.1.-</ecNumber>
    </recommendedName>
</protein>
<feature type="binding site" evidence="7">
    <location>
        <begin position="146"/>
        <end position="149"/>
    </location>
    <ligand>
        <name>S-adenosyl-L-methionine</name>
        <dbReference type="ChEBI" id="CHEBI:59789"/>
    </ligand>
</feature>
<dbReference type="NCBIfam" id="NF003278">
    <property type="entry name" value="PRK04266.1-4"/>
    <property type="match status" value="1"/>
</dbReference>
<dbReference type="EMBL" id="FTNR01000003">
    <property type="protein sequence ID" value="SIR82399.1"/>
    <property type="molecule type" value="Genomic_DNA"/>
</dbReference>
<dbReference type="NCBIfam" id="NF003276">
    <property type="entry name" value="PRK04266.1-2"/>
    <property type="match status" value="1"/>
</dbReference>
<reference evidence="9" key="1">
    <citation type="submission" date="2017-01" db="EMBL/GenBank/DDBJ databases">
        <authorList>
            <person name="Varghese N."/>
            <person name="Submissions S."/>
        </authorList>
    </citation>
    <scope>NUCLEOTIDE SEQUENCE [LARGE SCALE GENOMIC DNA]</scope>
    <source>
        <strain evidence="9">type strain: HArc-</strain>
    </source>
</reference>